<proteinExistence type="predicted"/>
<sequence>MDTLNDIAQTITSFFITDFSATHVLFDLSETSPLSSFEVFFPETENGEQQANVAVSHCSKQDSTSPSSNLAEHILKQYTVRHPVTLPAPPQPIQAKLSVQTLQPVVSTLSMPPLQGQTSQMKKNAPSFVPRDKGTTTPQSSPHPANIAPDNTPQSSPSIINQQSPLEVSRD</sequence>
<keyword evidence="3" id="KW-1185">Reference proteome</keyword>
<feature type="region of interest" description="Disordered" evidence="1">
    <location>
        <begin position="110"/>
        <end position="171"/>
    </location>
</feature>
<comment type="caution">
    <text evidence="2">The sequence shown here is derived from an EMBL/GenBank/DDBJ whole genome shotgun (WGS) entry which is preliminary data.</text>
</comment>
<accession>A0ABQ9XQK1</accession>
<feature type="compositionally biased region" description="Polar residues" evidence="1">
    <location>
        <begin position="110"/>
        <end position="122"/>
    </location>
</feature>
<evidence type="ECO:0000313" key="3">
    <source>
        <dbReference type="Proteomes" id="UP001281761"/>
    </source>
</evidence>
<gene>
    <name evidence="2" type="ORF">BLNAU_11222</name>
</gene>
<reference evidence="2 3" key="1">
    <citation type="journal article" date="2022" name="bioRxiv">
        <title>Genomics of Preaxostyla Flagellates Illuminates Evolutionary Transitions and the Path Towards Mitochondrial Loss.</title>
        <authorList>
            <person name="Novak L.V.F."/>
            <person name="Treitli S.C."/>
            <person name="Pyrih J."/>
            <person name="Halakuc P."/>
            <person name="Pipaliya S.V."/>
            <person name="Vacek V."/>
            <person name="Brzon O."/>
            <person name="Soukal P."/>
            <person name="Eme L."/>
            <person name="Dacks J.B."/>
            <person name="Karnkowska A."/>
            <person name="Elias M."/>
            <person name="Hampl V."/>
        </authorList>
    </citation>
    <scope>NUCLEOTIDE SEQUENCE [LARGE SCALE GENOMIC DNA]</scope>
    <source>
        <strain evidence="2">NAU3</strain>
        <tissue evidence="2">Gut</tissue>
    </source>
</reference>
<dbReference type="EMBL" id="JARBJD010000086">
    <property type="protein sequence ID" value="KAK2953819.1"/>
    <property type="molecule type" value="Genomic_DNA"/>
</dbReference>
<name>A0ABQ9XQK1_9EUKA</name>
<evidence type="ECO:0000313" key="2">
    <source>
        <dbReference type="EMBL" id="KAK2953819.1"/>
    </source>
</evidence>
<protein>
    <submittedName>
        <fullName evidence="2">Uncharacterized protein</fullName>
    </submittedName>
</protein>
<dbReference type="Proteomes" id="UP001281761">
    <property type="component" value="Unassembled WGS sequence"/>
</dbReference>
<feature type="compositionally biased region" description="Low complexity" evidence="1">
    <location>
        <begin position="153"/>
        <end position="165"/>
    </location>
</feature>
<organism evidence="2 3">
    <name type="scientific">Blattamonas nauphoetae</name>
    <dbReference type="NCBI Taxonomy" id="2049346"/>
    <lineage>
        <taxon>Eukaryota</taxon>
        <taxon>Metamonada</taxon>
        <taxon>Preaxostyla</taxon>
        <taxon>Oxymonadida</taxon>
        <taxon>Blattamonas</taxon>
    </lineage>
</organism>
<evidence type="ECO:0000256" key="1">
    <source>
        <dbReference type="SAM" id="MobiDB-lite"/>
    </source>
</evidence>